<dbReference type="SUPFAM" id="SSF50998">
    <property type="entry name" value="Quinoprotein alcohol dehydrogenase-like"/>
    <property type="match status" value="1"/>
</dbReference>
<dbReference type="Pfam" id="PF22544">
    <property type="entry name" value="HYDIN_VesB_CFA65-like_Ig"/>
    <property type="match status" value="1"/>
</dbReference>
<gene>
    <name evidence="10" type="ORF">SAMN02787118_106270</name>
</gene>
<keyword evidence="6" id="KW-0732">Signal</keyword>
<dbReference type="Pfam" id="PF13360">
    <property type="entry name" value="PQQ_2"/>
    <property type="match status" value="1"/>
</dbReference>
<keyword evidence="5" id="KW-0966">Cell projection</keyword>
<feature type="domain" description="Pyrrolo-quinoline quinone repeat" evidence="7">
    <location>
        <begin position="81"/>
        <end position="127"/>
    </location>
</feature>
<feature type="chain" id="PRO_5010371287" evidence="6">
    <location>
        <begin position="47"/>
        <end position="1474"/>
    </location>
</feature>
<evidence type="ECO:0000259" key="8">
    <source>
        <dbReference type="Pfam" id="PF15780"/>
    </source>
</evidence>
<dbReference type="Gene3D" id="2.130.10.10">
    <property type="entry name" value="YVTN repeat-like/Quinoprotein amine dehydrogenase"/>
    <property type="match status" value="1"/>
</dbReference>
<feature type="signal peptide" evidence="6">
    <location>
        <begin position="1"/>
        <end position="46"/>
    </location>
</feature>
<evidence type="ECO:0000256" key="6">
    <source>
        <dbReference type="SAM" id="SignalP"/>
    </source>
</evidence>
<keyword evidence="3" id="KW-0963">Cytoplasm</keyword>
<dbReference type="NCBIfam" id="NF012200">
    <property type="entry name" value="choice_anch_D"/>
    <property type="match status" value="3"/>
</dbReference>
<evidence type="ECO:0000259" key="7">
    <source>
        <dbReference type="Pfam" id="PF13360"/>
    </source>
</evidence>
<dbReference type="Gene3D" id="2.60.120.200">
    <property type="match status" value="1"/>
</dbReference>
<dbReference type="STRING" id="68239.GCA_000745715_03858"/>
<dbReference type="InterPro" id="IPR002372">
    <property type="entry name" value="PQQ_rpt_dom"/>
</dbReference>
<dbReference type="Pfam" id="PF15780">
    <property type="entry name" value="ASH"/>
    <property type="match status" value="1"/>
</dbReference>
<dbReference type="InterPro" id="IPR031549">
    <property type="entry name" value="ASH"/>
</dbReference>
<dbReference type="Proteomes" id="UP000181942">
    <property type="component" value="Unassembled WGS sequence"/>
</dbReference>
<evidence type="ECO:0000313" key="10">
    <source>
        <dbReference type="EMBL" id="SFF41376.1"/>
    </source>
</evidence>
<dbReference type="InterPro" id="IPR052614">
    <property type="entry name" value="CFAP65"/>
</dbReference>
<organism evidence="10 11">
    <name type="scientific">Streptomyces mirabilis</name>
    <dbReference type="NCBI Taxonomy" id="68239"/>
    <lineage>
        <taxon>Bacteria</taxon>
        <taxon>Bacillati</taxon>
        <taxon>Actinomycetota</taxon>
        <taxon>Actinomycetes</taxon>
        <taxon>Kitasatosporales</taxon>
        <taxon>Streptomycetaceae</taxon>
        <taxon>Streptomyces</taxon>
    </lineage>
</organism>
<evidence type="ECO:0000256" key="5">
    <source>
        <dbReference type="ARBA" id="ARBA00023273"/>
    </source>
</evidence>
<evidence type="ECO:0000256" key="1">
    <source>
        <dbReference type="ARBA" id="ARBA00004138"/>
    </source>
</evidence>
<dbReference type="InterPro" id="IPR006311">
    <property type="entry name" value="TAT_signal"/>
</dbReference>
<evidence type="ECO:0000256" key="4">
    <source>
        <dbReference type="ARBA" id="ARBA00023069"/>
    </source>
</evidence>
<dbReference type="InterPro" id="IPR011047">
    <property type="entry name" value="Quinoprotein_ADH-like_sf"/>
</dbReference>
<keyword evidence="4" id="KW-0969">Cilium</keyword>
<feature type="domain" description="HYDIN/VesB/CFA65-like Ig-like" evidence="9">
    <location>
        <begin position="754"/>
        <end position="831"/>
    </location>
</feature>
<dbReference type="SUPFAM" id="SSF49899">
    <property type="entry name" value="Concanavalin A-like lectins/glucanases"/>
    <property type="match status" value="1"/>
</dbReference>
<dbReference type="PROSITE" id="PS51318">
    <property type="entry name" value="TAT"/>
    <property type="match status" value="1"/>
</dbReference>
<dbReference type="GO" id="GO:0005737">
    <property type="term" value="C:cytoplasm"/>
    <property type="evidence" value="ECO:0007669"/>
    <property type="project" value="UniProtKB-SubCell"/>
</dbReference>
<evidence type="ECO:0000256" key="3">
    <source>
        <dbReference type="ARBA" id="ARBA00022490"/>
    </source>
</evidence>
<reference evidence="10 11" key="1">
    <citation type="submission" date="2016-10" db="EMBL/GenBank/DDBJ databases">
        <authorList>
            <person name="de Groot N.N."/>
        </authorList>
    </citation>
    <scope>NUCLEOTIDE SEQUENCE [LARGE SCALE GENOMIC DNA]</scope>
    <source>
        <strain evidence="10 11">OK461</strain>
    </source>
</reference>
<dbReference type="RefSeq" id="WP_256258255.1">
    <property type="nucleotide sequence ID" value="NZ_FONR01000006.1"/>
</dbReference>
<dbReference type="InterPro" id="IPR013320">
    <property type="entry name" value="ConA-like_dom_sf"/>
</dbReference>
<dbReference type="PANTHER" id="PTHR46127:SF1">
    <property type="entry name" value="CILIA- AND FLAGELLA-ASSOCIATED PROTEIN 65"/>
    <property type="match status" value="1"/>
</dbReference>
<evidence type="ECO:0000313" key="11">
    <source>
        <dbReference type="Proteomes" id="UP000181942"/>
    </source>
</evidence>
<dbReference type="InterPro" id="IPR015943">
    <property type="entry name" value="WD40/YVTN_repeat-like_dom_sf"/>
</dbReference>
<dbReference type="PANTHER" id="PTHR46127">
    <property type="entry name" value="CILIA- AND FLAGELLA-ASSOCIATED PROTEIN 65"/>
    <property type="match status" value="1"/>
</dbReference>
<sequence length="1474" mass="150518">MPGFSVPARGGRHRNRRRRWLFATVAVAAAALIGTTISLVASSAQADQTTQGIDNLRTNWDQNEAGLSPAVVQSSAFGRLFATKLDGQIYAQPLVLGDQVIAVTESNTVYGLDRATGAIEWSKNYGPAWPASAIGCGDLTPNVGATATPVYDPATNALYFTTKVDDGTSTHRHPTWLMHAVDPTSGTERPGWPVTIAGSPVNDPSATFDAYYEQQRPGLLLMDGVVYAGFGGHCDAWPYRGYVIGVSTTGHGITSMWATATGAGTGGAGIWQSGGGLVSDGSGRIFFSTGNGISPAPGPGKTVQGTLAESVVRLQVGADNSLSTADFFSPSDAATLDLNDQDISSGAPIALPDGFGTSEHPHLLVQQGKDGRVFLLDRDNLGGMGQGAQGGDAAVSVSGPYQGMWGHPAFWGGDGGYVYVVGNQGPLRALKYGVRNGGTPTLTLTGQSQDTFGYTSGSPLVTSDGTDESSGLVWMTSASNASGADGTLRAYSPTPDGNGLLQLLWSAPIGTATKFSTPTAEGGKVYVGTRDGVLYGFGSPARTALTAASLDFGQVGVGSSSSADMKLTATQDVSITGLKASGAFSVDPSTVPTAEQPTALAADATLDVPISFAPTATGGINGTLTANLSDGQKLVFALHGIGTRPGLGAAPAALDFGEVPTGSTSTLNLQITNTGTEPETIDSVDSPGGAFSASGLPSAGTVVPAGGSFVLSVTYTPTGDQVDSDALVVSSSGGGATHTLSVPVTATAITGQGHLEFSTSSLDFGQVPIGSSKSLSFTITNTGNIPVTVTKAKAPTGDFNSPVQLSEGLIIGPEQTAVQSVTFTPRSAADLSAFYEVTGTGTDANGNSQGAMYVPVKGTGTGTATTTSAEDGKWQTNGSAVPADGGGVQLTPATSNQAGTAVYTEPLRTDGLRATFTTKFGPGTGGKGMTLTLLDPAQNSASALGGTGDSLGIAGRPGTVIALATGWNDTLKAQNFLGVGRSAAGSSTIDYQSVVPLGTSLRQGTHQVDIQVAAGHLYVWIDGTQVMDATPTLTSTALLAFSGATGDNADVQTVSGPVVSEAAPPATDPKAATSLHLTAPSTGVPGRQLTVGGTLTSSAALPAGQVAHITRNGTALRDATTAADGSFTFSDTPPAEGTYTYAASYAGDATHDTASTASLVQVSKLATTVTLTAPATATRTHKLTVSGTLSGSPFATGGVVKVTKTDLAHPSGVALADAKVAADGSFTFPDTPQIGGANTYKVTYGGDISHKPGSRSATVQVSRVSTGLTITTDHSTYAYGQSAKVTAHLGTTYNKRTVAIYAQPFGGTSVLVKSGTVDSHGNLTGSYKLARNTTFSAVFAGDYRYAPKTVARSVQSYVRISEKLSGYYTSTHYGSTLYWVYHHTAKEQLDATVTPNKAGQCLVFRVQRYYSGAWHTQTTTPCSSLGSTSAGRHQMSLTKSVNSRFRIAAEYIHSSKDNTNLSTWGAWQYFTVRQ</sequence>
<dbReference type="InterPro" id="IPR053879">
    <property type="entry name" value="HYDIN_VesB_CFA65-like_Ig"/>
</dbReference>
<name>A0A1I2IKI9_9ACTN</name>
<accession>A0A1I2IKI9</accession>
<evidence type="ECO:0000256" key="2">
    <source>
        <dbReference type="ARBA" id="ARBA00004496"/>
    </source>
</evidence>
<dbReference type="Gene3D" id="2.60.40.10">
    <property type="entry name" value="Immunoglobulins"/>
    <property type="match status" value="4"/>
</dbReference>
<protein>
    <submittedName>
        <fullName evidence="10">PQQ-like domain-containing protein</fullName>
    </submittedName>
</protein>
<proteinExistence type="predicted"/>
<feature type="domain" description="Abnormal spindle-like microcephaly-associated protein ASH" evidence="8">
    <location>
        <begin position="649"/>
        <end position="735"/>
    </location>
</feature>
<comment type="subcellular location">
    <subcellularLocation>
        <location evidence="1">Cell projection</location>
        <location evidence="1">Cilium</location>
    </subcellularLocation>
    <subcellularLocation>
        <location evidence="2">Cytoplasm</location>
    </subcellularLocation>
</comment>
<dbReference type="GO" id="GO:0005975">
    <property type="term" value="P:carbohydrate metabolic process"/>
    <property type="evidence" value="ECO:0007669"/>
    <property type="project" value="UniProtKB-ARBA"/>
</dbReference>
<evidence type="ECO:0000259" key="9">
    <source>
        <dbReference type="Pfam" id="PF22544"/>
    </source>
</evidence>
<dbReference type="EMBL" id="FONR01000006">
    <property type="protein sequence ID" value="SFF41376.1"/>
    <property type="molecule type" value="Genomic_DNA"/>
</dbReference>
<dbReference type="InterPro" id="IPR013783">
    <property type="entry name" value="Ig-like_fold"/>
</dbReference>